<evidence type="ECO:0000256" key="4">
    <source>
        <dbReference type="SAM" id="Phobius"/>
    </source>
</evidence>
<dbReference type="OrthoDB" id="2094445at2759"/>
<accession>A0A1R1PJJ0</accession>
<evidence type="ECO:0000256" key="1">
    <source>
        <dbReference type="ARBA" id="ARBA00004325"/>
    </source>
</evidence>
<dbReference type="PANTHER" id="PTHR28074">
    <property type="entry name" value="ATP SYNTHASE SUBUNIT K, MITOCHONDRIAL"/>
    <property type="match status" value="1"/>
</dbReference>
<reference evidence="6" key="1">
    <citation type="submission" date="2017-01" db="EMBL/GenBank/DDBJ databases">
        <authorList>
            <person name="Wang Y."/>
            <person name="White M."/>
            <person name="Kvist S."/>
            <person name="Moncalvo J.-M."/>
        </authorList>
    </citation>
    <scope>NUCLEOTIDE SEQUENCE [LARGE SCALE GENOMIC DNA]</scope>
    <source>
        <strain evidence="6">COL-18-3</strain>
    </source>
</reference>
<keyword evidence="4" id="KW-1133">Transmembrane helix</keyword>
<dbReference type="Pfam" id="PF11022">
    <property type="entry name" value="ATP19"/>
    <property type="match status" value="1"/>
</dbReference>
<dbReference type="Proteomes" id="UP000188320">
    <property type="component" value="Unassembled WGS sequence"/>
</dbReference>
<evidence type="ECO:0000313" key="5">
    <source>
        <dbReference type="EMBL" id="OMH81141.1"/>
    </source>
</evidence>
<sequence>MAGGGFYTIAGRKVATHQLAIGGLVGYGLLIKALMPKQKDLKADPPIKASSDDEFKFIEKFIKEAEAEDAKAHH</sequence>
<feature type="transmembrane region" description="Helical" evidence="4">
    <location>
        <begin position="15"/>
        <end position="35"/>
    </location>
</feature>
<gene>
    <name evidence="5" type="ORF">AX774_g5411</name>
</gene>
<dbReference type="PANTHER" id="PTHR28074:SF1">
    <property type="entry name" value="ATP SYNTHASE SUBUNIT K, MITOCHONDRIAL"/>
    <property type="match status" value="1"/>
</dbReference>
<keyword evidence="2" id="KW-0496">Mitochondrion</keyword>
<evidence type="ECO:0000313" key="6">
    <source>
        <dbReference type="Proteomes" id="UP000188320"/>
    </source>
</evidence>
<organism evidence="5 6">
    <name type="scientific">Zancudomyces culisetae</name>
    <name type="common">Gut fungus</name>
    <name type="synonym">Smittium culisetae</name>
    <dbReference type="NCBI Taxonomy" id="1213189"/>
    <lineage>
        <taxon>Eukaryota</taxon>
        <taxon>Fungi</taxon>
        <taxon>Fungi incertae sedis</taxon>
        <taxon>Zoopagomycota</taxon>
        <taxon>Kickxellomycotina</taxon>
        <taxon>Harpellomycetes</taxon>
        <taxon>Harpellales</taxon>
        <taxon>Legeriomycetaceae</taxon>
        <taxon>Zancudomyces</taxon>
    </lineage>
</organism>
<dbReference type="InterPro" id="IPR021278">
    <property type="entry name" value="ATP19"/>
</dbReference>
<comment type="caution">
    <text evidence="5">The sequence shown here is derived from an EMBL/GenBank/DDBJ whole genome shotgun (WGS) entry which is preliminary data.</text>
</comment>
<name>A0A1R1PJJ0_ZANCU</name>
<dbReference type="AlphaFoldDB" id="A0A1R1PJJ0"/>
<dbReference type="GO" id="GO:0031966">
    <property type="term" value="C:mitochondrial membrane"/>
    <property type="evidence" value="ECO:0007669"/>
    <property type="project" value="UniProtKB-SubCell"/>
</dbReference>
<protein>
    <recommendedName>
        <fullName evidence="7">ATP synthase subunit K, mitochondrial</fullName>
    </recommendedName>
</protein>
<evidence type="ECO:0008006" key="7">
    <source>
        <dbReference type="Google" id="ProtNLM"/>
    </source>
</evidence>
<keyword evidence="3 4" id="KW-0472">Membrane</keyword>
<dbReference type="EMBL" id="LSSK01000965">
    <property type="protein sequence ID" value="OMH81141.1"/>
    <property type="molecule type" value="Genomic_DNA"/>
</dbReference>
<evidence type="ECO:0000256" key="3">
    <source>
        <dbReference type="ARBA" id="ARBA00023136"/>
    </source>
</evidence>
<proteinExistence type="predicted"/>
<dbReference type="GO" id="GO:0015986">
    <property type="term" value="P:proton motive force-driven ATP synthesis"/>
    <property type="evidence" value="ECO:0007669"/>
    <property type="project" value="TreeGrafter"/>
</dbReference>
<keyword evidence="4" id="KW-0812">Transmembrane</keyword>
<keyword evidence="6" id="KW-1185">Reference proteome</keyword>
<evidence type="ECO:0000256" key="2">
    <source>
        <dbReference type="ARBA" id="ARBA00023128"/>
    </source>
</evidence>
<comment type="subcellular location">
    <subcellularLocation>
        <location evidence="1">Mitochondrion membrane</location>
    </subcellularLocation>
</comment>